<dbReference type="OrthoDB" id="6253410at2759"/>
<evidence type="ECO:0000313" key="2">
    <source>
        <dbReference type="Proteomes" id="UP000281553"/>
    </source>
</evidence>
<dbReference type="EMBL" id="UYRU01058644">
    <property type="protein sequence ID" value="VDN14229.1"/>
    <property type="molecule type" value="Genomic_DNA"/>
</dbReference>
<gene>
    <name evidence="1" type="ORF">DILT_LOCUS10060</name>
</gene>
<reference evidence="1 2" key="1">
    <citation type="submission" date="2018-11" db="EMBL/GenBank/DDBJ databases">
        <authorList>
            <consortium name="Pathogen Informatics"/>
        </authorList>
    </citation>
    <scope>NUCLEOTIDE SEQUENCE [LARGE SCALE GENOMIC DNA]</scope>
</reference>
<keyword evidence="2" id="KW-1185">Reference proteome</keyword>
<dbReference type="AlphaFoldDB" id="A0A3P7P054"/>
<accession>A0A3P7P054</accession>
<proteinExistence type="predicted"/>
<organism evidence="1 2">
    <name type="scientific">Dibothriocephalus latus</name>
    <name type="common">Fish tapeworm</name>
    <name type="synonym">Diphyllobothrium latum</name>
    <dbReference type="NCBI Taxonomy" id="60516"/>
    <lineage>
        <taxon>Eukaryota</taxon>
        <taxon>Metazoa</taxon>
        <taxon>Spiralia</taxon>
        <taxon>Lophotrochozoa</taxon>
        <taxon>Platyhelminthes</taxon>
        <taxon>Cestoda</taxon>
        <taxon>Eucestoda</taxon>
        <taxon>Diphyllobothriidea</taxon>
        <taxon>Diphyllobothriidae</taxon>
        <taxon>Dibothriocephalus</taxon>
    </lineage>
</organism>
<dbReference type="Proteomes" id="UP000281553">
    <property type="component" value="Unassembled WGS sequence"/>
</dbReference>
<name>A0A3P7P054_DIBLA</name>
<protein>
    <submittedName>
        <fullName evidence="1">Uncharacterized protein</fullName>
    </submittedName>
</protein>
<evidence type="ECO:0000313" key="1">
    <source>
        <dbReference type="EMBL" id="VDN14229.1"/>
    </source>
</evidence>
<sequence>MAVESINVKLERLTTHVLELRRRVERDYAESGSCSPGDDIYGDEEVGAIRSGRATGMHPVVASSLKNIRVLEANIQEIFDLLYPNEVEIWSPQQTRRTAAF</sequence>